<dbReference type="KEGG" id="mha:HF1_06390"/>
<evidence type="ECO:0000313" key="2">
    <source>
        <dbReference type="Proteomes" id="UP000008637"/>
    </source>
</evidence>
<dbReference type="Proteomes" id="UP000008637">
    <property type="component" value="Chromosome"/>
</dbReference>
<organism evidence="1 2">
    <name type="scientific">Mycoplasma haemofelis (strain Langford 1)</name>
    <name type="common">Haemobartonella felis</name>
    <dbReference type="NCBI Taxonomy" id="941640"/>
    <lineage>
        <taxon>Bacteria</taxon>
        <taxon>Bacillati</taxon>
        <taxon>Mycoplasmatota</taxon>
        <taxon>Mollicutes</taxon>
        <taxon>Mycoplasmataceae</taxon>
        <taxon>Mycoplasma</taxon>
    </lineage>
</organism>
<dbReference type="OrthoDB" id="9829015at2"/>
<dbReference type="EMBL" id="FR773153">
    <property type="protein sequence ID" value="CBY92647.1"/>
    <property type="molecule type" value="Genomic_DNA"/>
</dbReference>
<gene>
    <name evidence="1" type="ordered locus">HF1_06390</name>
</gene>
<dbReference type="AlphaFoldDB" id="E8ZHM6"/>
<protein>
    <submittedName>
        <fullName evidence="1">Uncharacterized protein</fullName>
    </submittedName>
</protein>
<reference evidence="1 2" key="1">
    <citation type="journal article" date="2011" name="J. Bacteriol.">
        <title>Complete genome sequence of Mycoplasma haemofelis, a hemotropic mycoplasma.</title>
        <authorList>
            <person name="Barker E.N."/>
            <person name="Helps C.R."/>
            <person name="Peters I.R."/>
            <person name="Darby A.C."/>
            <person name="Radford A.D."/>
            <person name="Tasker S."/>
        </authorList>
    </citation>
    <scope>NUCLEOTIDE SEQUENCE [LARGE SCALE GENOMIC DNA]</scope>
    <source>
        <strain evidence="1 2">Langford 1</strain>
    </source>
</reference>
<name>E8ZHM6_MYCHL</name>
<keyword evidence="2" id="KW-1185">Reference proteome</keyword>
<proteinExistence type="predicted"/>
<sequence>MAALATKTFLATGALGLTSASGFGIYKGFLEPSTIKDKVLSAHKGVSYSFLKLGDSNWKSIQDEYAKQGAIDKPVKNGKEVTKEDLPAWCQEAINSYFHEGETSKFNSVLRWCYVNLNSFEAQATALNKVLLGQKTNDTETWKTAWNAYKPYVGDSKWKITDSSADTNLNGAEEGKGATALQTWCSSKSTIHMYENGAKDAFLKFEKFCLKDKVN</sequence>
<accession>E8ZHM6</accession>
<evidence type="ECO:0000313" key="1">
    <source>
        <dbReference type="EMBL" id="CBY92647.1"/>
    </source>
</evidence>
<dbReference type="HOGENOM" id="CLU_098620_4_0_14"/>